<sequence>MTRTDPTNIPSSPASRPAASALTAADREALKDEIRGEIRAEMRHQARWRFLRGCGCSFLSLFFTLVLPVLLLAGAAAKTGLFDVPFLTKRLYKPTAPTRVVAPLVGTTAEQILAGLSAKAKIDPATGKITLPITESELTTILSAGLLEEGQAGLPFTINSIQTAIKPDGVEVFSEIKLQERASTLALKIIPQVVGGEIKVSLADIRIGALAVPNSFVDAIVPTLMKSFNESLNKGLGGGGALQAINLREGRLELIVMAVK</sequence>
<dbReference type="Proteomes" id="UP000177088">
    <property type="component" value="Unassembled WGS sequence"/>
</dbReference>
<keyword evidence="2" id="KW-0812">Transmembrane</keyword>
<dbReference type="EMBL" id="MGEA01000046">
    <property type="protein sequence ID" value="OGL73822.1"/>
    <property type="molecule type" value="Genomic_DNA"/>
</dbReference>
<feature type="region of interest" description="Disordered" evidence="1">
    <location>
        <begin position="1"/>
        <end position="22"/>
    </location>
</feature>
<reference evidence="3 4" key="1">
    <citation type="journal article" date="2016" name="Nat. Commun.">
        <title>Thousands of microbial genomes shed light on interconnected biogeochemical processes in an aquifer system.</title>
        <authorList>
            <person name="Anantharaman K."/>
            <person name="Brown C.T."/>
            <person name="Hug L.A."/>
            <person name="Sharon I."/>
            <person name="Castelle C.J."/>
            <person name="Probst A.J."/>
            <person name="Thomas B.C."/>
            <person name="Singh A."/>
            <person name="Wilkins M.J."/>
            <person name="Karaoz U."/>
            <person name="Brodie E.L."/>
            <person name="Williams K.H."/>
            <person name="Hubbard S.S."/>
            <person name="Banfield J.F."/>
        </authorList>
    </citation>
    <scope>NUCLEOTIDE SEQUENCE [LARGE SCALE GENOMIC DNA]</scope>
</reference>
<evidence type="ECO:0000313" key="4">
    <source>
        <dbReference type="Proteomes" id="UP000177088"/>
    </source>
</evidence>
<keyword evidence="2" id="KW-1133">Transmembrane helix</keyword>
<keyword evidence="2" id="KW-0472">Membrane</keyword>
<dbReference type="AlphaFoldDB" id="A0A1F7U6E6"/>
<evidence type="ECO:0000256" key="2">
    <source>
        <dbReference type="SAM" id="Phobius"/>
    </source>
</evidence>
<evidence type="ECO:0000256" key="1">
    <source>
        <dbReference type="SAM" id="MobiDB-lite"/>
    </source>
</evidence>
<comment type="caution">
    <text evidence="3">The sequence shown here is derived from an EMBL/GenBank/DDBJ whole genome shotgun (WGS) entry which is preliminary data.</text>
</comment>
<name>A0A1F7U6E6_9BACT</name>
<gene>
    <name evidence="3" type="ORF">A3C96_03750</name>
</gene>
<protein>
    <submittedName>
        <fullName evidence="3">Uncharacterized protein</fullName>
    </submittedName>
</protein>
<organism evidence="3 4">
    <name type="scientific">Candidatus Uhrbacteria bacterium RIFCSPHIGHO2_02_FULL_60_10</name>
    <dbReference type="NCBI Taxonomy" id="1802392"/>
    <lineage>
        <taxon>Bacteria</taxon>
        <taxon>Candidatus Uhriibacteriota</taxon>
    </lineage>
</organism>
<feature type="transmembrane region" description="Helical" evidence="2">
    <location>
        <begin position="50"/>
        <end position="77"/>
    </location>
</feature>
<proteinExistence type="predicted"/>
<feature type="compositionally biased region" description="Low complexity" evidence="1">
    <location>
        <begin position="10"/>
        <end position="22"/>
    </location>
</feature>
<accession>A0A1F7U6E6</accession>
<evidence type="ECO:0000313" key="3">
    <source>
        <dbReference type="EMBL" id="OGL73822.1"/>
    </source>
</evidence>